<dbReference type="Pfam" id="PF16413">
    <property type="entry name" value="Mlh1_C"/>
    <property type="match status" value="1"/>
</dbReference>
<comment type="similarity">
    <text evidence="2">Belongs to the DNA mismatch repair MutL/HexB family.</text>
</comment>
<dbReference type="InterPro" id="IPR014762">
    <property type="entry name" value="DNA_mismatch_repair_CS"/>
</dbReference>
<comment type="subcellular location">
    <subcellularLocation>
        <location evidence="1">Nucleus</location>
    </subcellularLocation>
</comment>
<keyword evidence="3" id="KW-0227">DNA damage</keyword>
<dbReference type="Pfam" id="PF01119">
    <property type="entry name" value="DNA_mis_repair"/>
    <property type="match status" value="1"/>
</dbReference>
<dbReference type="Pfam" id="PF13589">
    <property type="entry name" value="HATPase_c_3"/>
    <property type="match status" value="1"/>
</dbReference>
<keyword evidence="5" id="KW-0539">Nucleus</keyword>
<protein>
    <submittedName>
        <fullName evidence="8">DNA mismatch repair protein Mlh1-like</fullName>
    </submittedName>
</protein>
<evidence type="ECO:0000313" key="7">
    <source>
        <dbReference type="Proteomes" id="UP001652625"/>
    </source>
</evidence>
<evidence type="ECO:0000256" key="5">
    <source>
        <dbReference type="ARBA" id="ARBA00023242"/>
    </source>
</evidence>
<dbReference type="InterPro" id="IPR038973">
    <property type="entry name" value="MutL/Mlh/Pms-like"/>
</dbReference>
<dbReference type="PANTHER" id="PTHR10073">
    <property type="entry name" value="DNA MISMATCH REPAIR PROTEIN MLH, PMS, MUTL"/>
    <property type="match status" value="1"/>
</dbReference>
<dbReference type="NCBIfam" id="TIGR00585">
    <property type="entry name" value="mutl"/>
    <property type="match status" value="1"/>
</dbReference>
<dbReference type="Gene3D" id="3.30.565.10">
    <property type="entry name" value="Histidine kinase-like ATPase, C-terminal domain"/>
    <property type="match status" value="1"/>
</dbReference>
<name>A0ABM4BVG9_HYDVU</name>
<evidence type="ECO:0000256" key="1">
    <source>
        <dbReference type="ARBA" id="ARBA00004123"/>
    </source>
</evidence>
<organism evidence="7 8">
    <name type="scientific">Hydra vulgaris</name>
    <name type="common">Hydra</name>
    <name type="synonym">Hydra attenuata</name>
    <dbReference type="NCBI Taxonomy" id="6087"/>
    <lineage>
        <taxon>Eukaryota</taxon>
        <taxon>Metazoa</taxon>
        <taxon>Cnidaria</taxon>
        <taxon>Hydrozoa</taxon>
        <taxon>Hydroidolina</taxon>
        <taxon>Anthoathecata</taxon>
        <taxon>Aplanulata</taxon>
        <taxon>Hydridae</taxon>
        <taxon>Hydra</taxon>
    </lineage>
</organism>
<evidence type="ECO:0000256" key="2">
    <source>
        <dbReference type="ARBA" id="ARBA00006082"/>
    </source>
</evidence>
<keyword evidence="7" id="KW-1185">Reference proteome</keyword>
<feature type="domain" description="DNA mismatch repair protein S5" evidence="6">
    <location>
        <begin position="220"/>
        <end position="339"/>
    </location>
</feature>
<proteinExistence type="inferred from homology"/>
<dbReference type="InterPro" id="IPR032189">
    <property type="entry name" value="Mlh1_C"/>
</dbReference>
<accession>A0ABM4BVG9</accession>
<dbReference type="Proteomes" id="UP001652625">
    <property type="component" value="Chromosome 05"/>
</dbReference>
<reference evidence="8" key="1">
    <citation type="submission" date="2025-08" db="UniProtKB">
        <authorList>
            <consortium name="RefSeq"/>
        </authorList>
    </citation>
    <scope>IDENTIFICATION</scope>
</reference>
<dbReference type="Gene3D" id="3.30.230.10">
    <property type="match status" value="1"/>
</dbReference>
<dbReference type="GeneID" id="136071798"/>
<evidence type="ECO:0000256" key="4">
    <source>
        <dbReference type="ARBA" id="ARBA00023204"/>
    </source>
</evidence>
<dbReference type="PANTHER" id="PTHR10073:SF12">
    <property type="entry name" value="DNA MISMATCH REPAIR PROTEIN MLH1"/>
    <property type="match status" value="1"/>
</dbReference>
<gene>
    <name evidence="8" type="primary">LOC136071798</name>
</gene>
<dbReference type="InterPro" id="IPR036890">
    <property type="entry name" value="HATPase_C_sf"/>
</dbReference>
<dbReference type="InterPro" id="IPR002099">
    <property type="entry name" value="MutL/Mlh/PMS"/>
</dbReference>
<dbReference type="InterPro" id="IPR020568">
    <property type="entry name" value="Ribosomal_Su5_D2-typ_SF"/>
</dbReference>
<dbReference type="InterPro" id="IPR014721">
    <property type="entry name" value="Ribsml_uS5_D2-typ_fold_subgr"/>
</dbReference>
<dbReference type="RefSeq" id="XP_065653194.1">
    <property type="nucleotide sequence ID" value="XM_065797122.1"/>
</dbReference>
<evidence type="ECO:0000259" key="6">
    <source>
        <dbReference type="SMART" id="SM01340"/>
    </source>
</evidence>
<evidence type="ECO:0000313" key="8">
    <source>
        <dbReference type="RefSeq" id="XP_065653194.1"/>
    </source>
</evidence>
<dbReference type="CDD" id="cd16926">
    <property type="entry name" value="HATPase_MutL-MLH-PMS-like"/>
    <property type="match status" value="1"/>
</dbReference>
<dbReference type="PROSITE" id="PS00058">
    <property type="entry name" value="DNA_MISMATCH_REPAIR_1"/>
    <property type="match status" value="1"/>
</dbReference>
<dbReference type="SUPFAM" id="SSF55874">
    <property type="entry name" value="ATPase domain of HSP90 chaperone/DNA topoisomerase II/histidine kinase"/>
    <property type="match status" value="1"/>
</dbReference>
<evidence type="ECO:0000256" key="3">
    <source>
        <dbReference type="ARBA" id="ARBA00022763"/>
    </source>
</evidence>
<dbReference type="CDD" id="cd03483">
    <property type="entry name" value="MutL_Trans_MLH1"/>
    <property type="match status" value="1"/>
</dbReference>
<keyword evidence="4" id="KW-0234">DNA repair</keyword>
<dbReference type="SUPFAM" id="SSF54211">
    <property type="entry name" value="Ribosomal protein S5 domain 2-like"/>
    <property type="match status" value="1"/>
</dbReference>
<dbReference type="InterPro" id="IPR013507">
    <property type="entry name" value="DNA_mismatch_S5_2-like"/>
</dbReference>
<sequence length="706" mass="80555">MLSPKIIKLDEVVVNRIAAGEVIQRPSNAIKEMIENCLDAKSKSIQVTLKNGGLKFIQILDDGCGIRKEDMSIVCERFTTSKLSSFDDLKSINTYGFRGEALASISHVAHLTITSRTADSPCAYKAVYEDGKIVAQQGGDAVARPCAGNKGTQIVVEDLFYNVDVRRKALKNPSEEYNKIADIISKYAIHNPSVSFTLKKFGENTAGIRTQADMQVIDNIKNIYGPTIARELLPVTLESVYYGFKMNGFISNANYSMKKCIFLLFINHRLVECNSLKKAIEAVYQNYLPKEKHPFLYMSLELNPANIDVNVHPTKHEVKFLHEEAIIEEVQKCIETELLGANNSRHYYTQTLLPKLVDAGIEFPVSDILVNKNEEVKKIYDNQLVRTDSRERKIDAFFTTSTQNQSNESVTFQCNSKDPNRILDTTERVSKTNLFTKENLQDSTKRKRKISKDLPDRDIKLTSIQNLCKIIDDNEHLGLKNLLEDHKFVGCVKPSLALVQHLTRLYLVNTRKLSEELFYQILIFRFGRFNFIELSSPAPIYDLVMLALDSPQSGWKESDGCKTELAQYVVDLLSSKAEMLLDYFSMEISDKGELKCLPLLLDKYIPSWNGLPMFLLRLGTEVKWDTEQECFETFARECSLFYSFGQGSFDEREDKCNSTQNWKWVVEHVLYTAFRTSLLPTKKFSEDGTFLEVANLPDLYKVFERC</sequence>
<dbReference type="SMART" id="SM01340">
    <property type="entry name" value="DNA_mis_repair"/>
    <property type="match status" value="1"/>
</dbReference>